<dbReference type="GeneID" id="117564044"/>
<dbReference type="Pfam" id="PF09778">
    <property type="entry name" value="Guanylate_cyc_2"/>
    <property type="match status" value="1"/>
</dbReference>
<accession>A0A6P8WGV4</accession>
<gene>
    <name evidence="2" type="primary">LOC117564044</name>
</gene>
<protein>
    <submittedName>
        <fullName evidence="2">Protein GUCD1 isoform X1</fullName>
    </submittedName>
</protein>
<evidence type="ECO:0000313" key="1">
    <source>
        <dbReference type="Proteomes" id="UP000515160"/>
    </source>
</evidence>
<reference evidence="2" key="1">
    <citation type="submission" date="2025-08" db="UniProtKB">
        <authorList>
            <consortium name="RefSeq"/>
        </authorList>
    </citation>
    <scope>IDENTIFICATION</scope>
    <source>
        <strain evidence="2">15112-1751.03</strain>
        <tissue evidence="2">Whole Adult</tissue>
    </source>
</reference>
<dbReference type="RefSeq" id="XP_034098548.1">
    <property type="nucleotide sequence ID" value="XM_034242657.2"/>
</dbReference>
<dbReference type="Proteomes" id="UP000515160">
    <property type="component" value="Chromosome X"/>
</dbReference>
<keyword evidence="1" id="KW-1185">Reference proteome</keyword>
<evidence type="ECO:0000313" key="2">
    <source>
        <dbReference type="RefSeq" id="XP_034098548.1"/>
    </source>
</evidence>
<dbReference type="PANTHER" id="PTHR31400:SF1">
    <property type="entry name" value="PROTEIN GUCD1"/>
    <property type="match status" value="1"/>
</dbReference>
<dbReference type="AlphaFoldDB" id="A0A6P8WGV4"/>
<dbReference type="InterPro" id="IPR038765">
    <property type="entry name" value="Papain-like_cys_pep_sf"/>
</dbReference>
<dbReference type="SUPFAM" id="SSF54001">
    <property type="entry name" value="Cysteine proteinases"/>
    <property type="match status" value="1"/>
</dbReference>
<dbReference type="PANTHER" id="PTHR31400">
    <property type="entry name" value="GUANYLYL CYCLASE DOMAIN CONTAINING PROTEIN 1 GUCD1"/>
    <property type="match status" value="1"/>
</dbReference>
<dbReference type="OrthoDB" id="206796at2759"/>
<dbReference type="InterPro" id="IPR018616">
    <property type="entry name" value="GUCD1"/>
</dbReference>
<sequence length="243" mass="28466">MNVLPQSKHYNLTHYQQRYNWDCGLSCILMILSTTQREQFLNNFEAICKEEGFGSSTWTIDLCYLLQRYQVRHEYYTQTLGIDPNYTQHMYYSKIIDKDEKRVTRKFKDAKAHGLRVMQRTVDMDVIIKHLARNGPVILLTNASLLTCDICKRNALEKFGCFHLSCIAQNTRLPTDKNKRYAGHYVVLCGYDMDSKKLYYHNPEVHDGHICRCLSEAMDTARTAFGTDQDIIFIYEQQQSSDQ</sequence>
<organism evidence="1 2">
    <name type="scientific">Drosophila albomicans</name>
    <name type="common">Fruit fly</name>
    <dbReference type="NCBI Taxonomy" id="7291"/>
    <lineage>
        <taxon>Eukaryota</taxon>
        <taxon>Metazoa</taxon>
        <taxon>Ecdysozoa</taxon>
        <taxon>Arthropoda</taxon>
        <taxon>Hexapoda</taxon>
        <taxon>Insecta</taxon>
        <taxon>Pterygota</taxon>
        <taxon>Neoptera</taxon>
        <taxon>Endopterygota</taxon>
        <taxon>Diptera</taxon>
        <taxon>Brachycera</taxon>
        <taxon>Muscomorpha</taxon>
        <taxon>Ephydroidea</taxon>
        <taxon>Drosophilidae</taxon>
        <taxon>Drosophila</taxon>
    </lineage>
</organism>
<proteinExistence type="predicted"/>
<name>A0A6P8WGV4_DROAB</name>